<dbReference type="InterPro" id="IPR015202">
    <property type="entry name" value="GO-like_E_set"/>
</dbReference>
<dbReference type="CDD" id="cd02851">
    <property type="entry name" value="E_set_GO_C"/>
    <property type="match status" value="1"/>
</dbReference>
<dbReference type="InterPro" id="IPR014756">
    <property type="entry name" value="Ig_E-set"/>
</dbReference>
<gene>
    <name evidence="4" type="ORF">Mgrana_01930</name>
</gene>
<dbReference type="Gene3D" id="2.60.40.10">
    <property type="entry name" value="Immunoglobulins"/>
    <property type="match status" value="2"/>
</dbReference>
<sequence length="684" mass="72338">MKHSTMAMGLGLMLTLMACTQNPVSVPTPPLPDPASVTVAAKLPTLVTVSWSTVPGASGYLLERRSDTGSYVQIAEPTTPSFTDLSVSGGVRYTYRVKAKSSNALSGGKESNPVTPPTLCSVASSSPSTKGCFGEVFDWLRTSALEDGQTRGVVPTHIGLLPDGRLMTYFGLDPQGQFARDNYKVLSQHNHSVTVLWDPAKGSGQDSFQRVDNLHTDLFCSGHVLGPDGRYYTSGGNLGQSTSANGATPNSNPGSNHTDIFDPTTNTWSAGPDMADGRWYPTMITLSSGELLMVGGNSADDKGDSNGVGAVVDTPNILPEVWDTVAGVIRPLSNATTDAASATFKYANNNQPAYGYYWHYYPWIFQDPFKDKQAFMAGSANTIGYLDTTGSGAWSAVSNRSLGSTLDVWRTYGTAVMYQPGKILVIGGGGAVTGANSTVRITLSGGTSYTVDPGPNMAYQRTHLMATLLADGQIFVNGGNTDGQNYVITHAVYESELIDPNEPNPTFRRAAMAQRPRIYHSASVLLPDATVLTAGGGGCGDSCDRFQPEANADPNHPGLTVNQPNGEIYYPPYLFNPDGSPATRPVIVAAPSAVNYGQSFTLQTDQPAENIARVTFLKLGSATHAFNMGQLFNELQITARSGNQLTVVAPASGRLAPPGYYMLFVLNSSGVPSAAKMVKIGGGP</sequence>
<feature type="region of interest" description="Disordered" evidence="1">
    <location>
        <begin position="235"/>
        <end position="267"/>
    </location>
</feature>
<dbReference type="SUPFAM" id="SSF50965">
    <property type="entry name" value="Galactose oxidase, central domain"/>
    <property type="match status" value="1"/>
</dbReference>
<dbReference type="InterPro" id="IPR003961">
    <property type="entry name" value="FN3_dom"/>
</dbReference>
<evidence type="ECO:0000256" key="2">
    <source>
        <dbReference type="SAM" id="SignalP"/>
    </source>
</evidence>
<dbReference type="SUPFAM" id="SSF49265">
    <property type="entry name" value="Fibronectin type III"/>
    <property type="match status" value="1"/>
</dbReference>
<accession>A0A399FBU7</accession>
<dbReference type="PANTHER" id="PTHR32208:SF21">
    <property type="entry name" value="LOW QUALITY PROTEIN: ALDEHYDE OXIDASE GLOX-LIKE"/>
    <property type="match status" value="1"/>
</dbReference>
<feature type="domain" description="Fibronectin type-III" evidence="3">
    <location>
        <begin position="33"/>
        <end position="121"/>
    </location>
</feature>
<dbReference type="PROSITE" id="PS50853">
    <property type="entry name" value="FN3"/>
    <property type="match status" value="1"/>
</dbReference>
<dbReference type="PROSITE" id="PS51257">
    <property type="entry name" value="PROKAR_LIPOPROTEIN"/>
    <property type="match status" value="1"/>
</dbReference>
<dbReference type="AlphaFoldDB" id="A0A399FBU7"/>
<dbReference type="PANTHER" id="PTHR32208">
    <property type="entry name" value="SECRETED PROTEIN-RELATED"/>
    <property type="match status" value="1"/>
</dbReference>
<evidence type="ECO:0000313" key="4">
    <source>
        <dbReference type="EMBL" id="RIH92151.1"/>
    </source>
</evidence>
<dbReference type="InterPro" id="IPR037293">
    <property type="entry name" value="Gal_Oxidase_central_sf"/>
</dbReference>
<dbReference type="SUPFAM" id="SSF81296">
    <property type="entry name" value="E set domains"/>
    <property type="match status" value="1"/>
</dbReference>
<dbReference type="CDD" id="cd00063">
    <property type="entry name" value="FN3"/>
    <property type="match status" value="1"/>
</dbReference>
<dbReference type="Proteomes" id="UP000266178">
    <property type="component" value="Unassembled WGS sequence"/>
</dbReference>
<dbReference type="Gene3D" id="2.130.10.80">
    <property type="entry name" value="Galactose oxidase/kelch, beta-propeller"/>
    <property type="match status" value="1"/>
</dbReference>
<keyword evidence="2" id="KW-0732">Signal</keyword>
<protein>
    <recommendedName>
        <fullName evidence="3">Fibronectin type-III domain-containing protein</fullName>
    </recommendedName>
</protein>
<dbReference type="RefSeq" id="WP_119357411.1">
    <property type="nucleotide sequence ID" value="NZ_BJXM01000005.1"/>
</dbReference>
<reference evidence="4 5" key="1">
    <citation type="submission" date="2018-08" db="EMBL/GenBank/DDBJ databases">
        <title>Meiothermus granaticius genome AF-68 sequencing project.</title>
        <authorList>
            <person name="Da Costa M.S."/>
            <person name="Albuquerque L."/>
            <person name="Raposo P."/>
            <person name="Froufe H.J.C."/>
            <person name="Barroso C.S."/>
            <person name="Egas C."/>
        </authorList>
    </citation>
    <scope>NUCLEOTIDE SEQUENCE [LARGE SCALE GENOMIC DNA]</scope>
    <source>
        <strain evidence="4 5">AF-68</strain>
    </source>
</reference>
<proteinExistence type="predicted"/>
<dbReference type="InterPro" id="IPR013783">
    <property type="entry name" value="Ig-like_fold"/>
</dbReference>
<dbReference type="OrthoDB" id="8673369at2"/>
<dbReference type="InterPro" id="IPR011043">
    <property type="entry name" value="Gal_Oxase/kelch_b-propeller"/>
</dbReference>
<evidence type="ECO:0000259" key="3">
    <source>
        <dbReference type="PROSITE" id="PS50853"/>
    </source>
</evidence>
<dbReference type="Pfam" id="PF09118">
    <property type="entry name" value="GO-like_E_set"/>
    <property type="match status" value="1"/>
</dbReference>
<dbReference type="EMBL" id="QWLB01000024">
    <property type="protein sequence ID" value="RIH92151.1"/>
    <property type="molecule type" value="Genomic_DNA"/>
</dbReference>
<name>A0A399FBU7_9DEIN</name>
<evidence type="ECO:0000256" key="1">
    <source>
        <dbReference type="SAM" id="MobiDB-lite"/>
    </source>
</evidence>
<feature type="chain" id="PRO_5017330279" description="Fibronectin type-III domain-containing protein" evidence="2">
    <location>
        <begin position="19"/>
        <end position="684"/>
    </location>
</feature>
<comment type="caution">
    <text evidence="4">The sequence shown here is derived from an EMBL/GenBank/DDBJ whole genome shotgun (WGS) entry which is preliminary data.</text>
</comment>
<evidence type="ECO:0000313" key="5">
    <source>
        <dbReference type="Proteomes" id="UP000266178"/>
    </source>
</evidence>
<feature type="compositionally biased region" description="Polar residues" evidence="1">
    <location>
        <begin position="239"/>
        <end position="267"/>
    </location>
</feature>
<feature type="signal peptide" evidence="2">
    <location>
        <begin position="1"/>
        <end position="18"/>
    </location>
</feature>
<organism evidence="4 5">
    <name type="scientific">Meiothermus granaticius NBRC 107808</name>
    <dbReference type="NCBI Taxonomy" id="1227551"/>
    <lineage>
        <taxon>Bacteria</taxon>
        <taxon>Thermotogati</taxon>
        <taxon>Deinococcota</taxon>
        <taxon>Deinococci</taxon>
        <taxon>Thermales</taxon>
        <taxon>Thermaceae</taxon>
        <taxon>Meiothermus</taxon>
    </lineage>
</organism>
<dbReference type="InterPro" id="IPR036116">
    <property type="entry name" value="FN3_sf"/>
</dbReference>
<keyword evidence="5" id="KW-1185">Reference proteome</keyword>